<dbReference type="EMBL" id="MN740154">
    <property type="protein sequence ID" value="QHT90439.1"/>
    <property type="molecule type" value="Genomic_DNA"/>
</dbReference>
<evidence type="ECO:0000313" key="2">
    <source>
        <dbReference type="EMBL" id="QHT90439.1"/>
    </source>
</evidence>
<reference evidence="2" key="1">
    <citation type="journal article" date="2020" name="Nature">
        <title>Giant virus diversity and host interactions through global metagenomics.</title>
        <authorList>
            <person name="Schulz F."/>
            <person name="Roux S."/>
            <person name="Paez-Espino D."/>
            <person name="Jungbluth S."/>
            <person name="Walsh D.A."/>
            <person name="Denef V.J."/>
            <person name="McMahon K.D."/>
            <person name="Konstantinidis K.T."/>
            <person name="Eloe-Fadrosh E.A."/>
            <person name="Kyrpides N.C."/>
            <person name="Woyke T."/>
        </authorList>
    </citation>
    <scope>NUCLEOTIDE SEQUENCE</scope>
    <source>
        <strain evidence="2">GVMAG-M-3300023184-68</strain>
    </source>
</reference>
<feature type="compositionally biased region" description="Basic residues" evidence="1">
    <location>
        <begin position="55"/>
        <end position="72"/>
    </location>
</feature>
<organism evidence="2">
    <name type="scientific">viral metagenome</name>
    <dbReference type="NCBI Taxonomy" id="1070528"/>
    <lineage>
        <taxon>unclassified sequences</taxon>
        <taxon>metagenomes</taxon>
        <taxon>organismal metagenomes</taxon>
    </lineage>
</organism>
<accession>A0A6C0ICG8</accession>
<protein>
    <submittedName>
        <fullName evidence="2">Uncharacterized protein</fullName>
    </submittedName>
</protein>
<feature type="region of interest" description="Disordered" evidence="1">
    <location>
        <begin position="35"/>
        <end position="81"/>
    </location>
</feature>
<evidence type="ECO:0000256" key="1">
    <source>
        <dbReference type="SAM" id="MobiDB-lite"/>
    </source>
</evidence>
<name>A0A6C0ICG8_9ZZZZ</name>
<dbReference type="AlphaFoldDB" id="A0A6C0ICG8"/>
<proteinExistence type="predicted"/>
<sequence length="113" mass="12307">MSKWTEYLNQYYKDKKSSNPKYTFTQAMKDASKSYKKSKTVKTTSSPSEDECIKKCMKKGGSKKNRSKKSRKVSGGTVIVPADPNASRIEKFDSGDVVANAPTTGVAATAAPV</sequence>